<reference evidence="2" key="2">
    <citation type="journal article" date="2015" name="Data Brief">
        <title>Shoot transcriptome of the giant reed, Arundo donax.</title>
        <authorList>
            <person name="Barrero R.A."/>
            <person name="Guerrero F.D."/>
            <person name="Moolhuijzen P."/>
            <person name="Goolsby J.A."/>
            <person name="Tidwell J."/>
            <person name="Bellgard S.E."/>
            <person name="Bellgard M.I."/>
        </authorList>
    </citation>
    <scope>NUCLEOTIDE SEQUENCE</scope>
    <source>
        <tissue evidence="2">Shoot tissue taken approximately 20 cm above the soil surface</tissue>
    </source>
</reference>
<name>A0A0A9D2C2_ARUDO</name>
<organism evidence="2">
    <name type="scientific">Arundo donax</name>
    <name type="common">Giant reed</name>
    <name type="synonym">Donax arundinaceus</name>
    <dbReference type="NCBI Taxonomy" id="35708"/>
    <lineage>
        <taxon>Eukaryota</taxon>
        <taxon>Viridiplantae</taxon>
        <taxon>Streptophyta</taxon>
        <taxon>Embryophyta</taxon>
        <taxon>Tracheophyta</taxon>
        <taxon>Spermatophyta</taxon>
        <taxon>Magnoliopsida</taxon>
        <taxon>Liliopsida</taxon>
        <taxon>Poales</taxon>
        <taxon>Poaceae</taxon>
        <taxon>PACMAD clade</taxon>
        <taxon>Arundinoideae</taxon>
        <taxon>Arundineae</taxon>
        <taxon>Arundo</taxon>
    </lineage>
</organism>
<sequence length="95" mass="10301">MERCICRVILGQINAALLRDGVAGLALVLSSWKRMATTFVSVGTSSRDHDRRNACWANDTVCSPVEIPALTGVHSDRDNHESTRHGCGGKVKNPI</sequence>
<dbReference type="AlphaFoldDB" id="A0A0A9D2C2"/>
<evidence type="ECO:0000256" key="1">
    <source>
        <dbReference type="SAM" id="MobiDB-lite"/>
    </source>
</evidence>
<evidence type="ECO:0000313" key="2">
    <source>
        <dbReference type="EMBL" id="JAD77892.1"/>
    </source>
</evidence>
<protein>
    <submittedName>
        <fullName evidence="2">Uncharacterized protein</fullName>
    </submittedName>
</protein>
<proteinExistence type="predicted"/>
<reference evidence="2" key="1">
    <citation type="submission" date="2014-09" db="EMBL/GenBank/DDBJ databases">
        <authorList>
            <person name="Magalhaes I.L.F."/>
            <person name="Oliveira U."/>
            <person name="Santos F.R."/>
            <person name="Vidigal T.H.D.A."/>
            <person name="Brescovit A.D."/>
            <person name="Santos A.J."/>
        </authorList>
    </citation>
    <scope>NUCLEOTIDE SEQUENCE</scope>
    <source>
        <tissue evidence="2">Shoot tissue taken approximately 20 cm above the soil surface</tissue>
    </source>
</reference>
<accession>A0A0A9D2C2</accession>
<feature type="region of interest" description="Disordered" evidence="1">
    <location>
        <begin position="72"/>
        <end position="95"/>
    </location>
</feature>
<feature type="compositionally biased region" description="Basic and acidic residues" evidence="1">
    <location>
        <begin position="74"/>
        <end position="84"/>
    </location>
</feature>
<dbReference type="EMBL" id="GBRH01220003">
    <property type="protein sequence ID" value="JAD77892.1"/>
    <property type="molecule type" value="Transcribed_RNA"/>
</dbReference>